<reference evidence="2" key="1">
    <citation type="journal article" date="2023" name="Arch. Microbiol.">
        <title>Desulfoferula mesophilus gen. nov. sp. nov., a mesophilic sulfate-reducing bacterium isolated from a brackish lake sediment.</title>
        <authorList>
            <person name="Watanabe T."/>
            <person name="Yabe T."/>
            <person name="Tsuji J.M."/>
            <person name="Fukui M."/>
        </authorList>
    </citation>
    <scope>NUCLEOTIDE SEQUENCE [LARGE SCALE GENOMIC DNA]</scope>
    <source>
        <strain evidence="2">12FAK</strain>
    </source>
</reference>
<dbReference type="EMBL" id="AP028679">
    <property type="protein sequence ID" value="BEQ16708.1"/>
    <property type="molecule type" value="Genomic_DNA"/>
</dbReference>
<dbReference type="Proteomes" id="UP001366166">
    <property type="component" value="Chromosome"/>
</dbReference>
<dbReference type="KEGG" id="dmp:FAK_37740"/>
<dbReference type="RefSeq" id="WP_338602928.1">
    <property type="nucleotide sequence ID" value="NZ_AP028679.1"/>
</dbReference>
<organism evidence="1 2">
    <name type="scientific">Desulfoferula mesophila</name>
    <dbReference type="NCBI Taxonomy" id="3058419"/>
    <lineage>
        <taxon>Bacteria</taxon>
        <taxon>Pseudomonadati</taxon>
        <taxon>Thermodesulfobacteriota</taxon>
        <taxon>Desulfarculia</taxon>
        <taxon>Desulfarculales</taxon>
        <taxon>Desulfarculaceae</taxon>
        <taxon>Desulfoferula</taxon>
    </lineage>
</organism>
<name>A0AAU9F2S9_9BACT</name>
<accession>A0AAU9F2S9</accession>
<dbReference type="AlphaFoldDB" id="A0AAU9F2S9"/>
<evidence type="ECO:0000313" key="2">
    <source>
        <dbReference type="Proteomes" id="UP001366166"/>
    </source>
</evidence>
<gene>
    <name evidence="1" type="ORF">FAK_37740</name>
</gene>
<proteinExistence type="predicted"/>
<sequence>MEFELPSVEELLGSWTLITGEVNTGKTDMLSRIMAAFAQGEHGRMALMDMAPELTRGVGGKLALPQGVHLKVCAPSIVAPRLTGKTPEEVQALARQNAANLATALEGYLAVPAEVLFINDVSLYLQAGDPAKLYEAMEATPTVVINGYLGTSLGGGEMGELERRRMEELAARCARVYRLA</sequence>
<evidence type="ECO:0000313" key="1">
    <source>
        <dbReference type="EMBL" id="BEQ16708.1"/>
    </source>
</evidence>
<protein>
    <submittedName>
        <fullName evidence="1">Uncharacterized protein</fullName>
    </submittedName>
</protein>
<keyword evidence="2" id="KW-1185">Reference proteome</keyword>